<feature type="transmembrane region" description="Helical" evidence="6">
    <location>
        <begin position="353"/>
        <end position="375"/>
    </location>
</feature>
<feature type="domain" description="ABC3 transporter permease C-terminal" evidence="7">
    <location>
        <begin position="265"/>
        <end position="380"/>
    </location>
</feature>
<keyword evidence="2" id="KW-1003">Cell membrane</keyword>
<keyword evidence="3 6" id="KW-0812">Transmembrane</keyword>
<feature type="transmembrane region" description="Helical" evidence="6">
    <location>
        <begin position="429"/>
        <end position="447"/>
    </location>
</feature>
<evidence type="ECO:0000259" key="7">
    <source>
        <dbReference type="Pfam" id="PF02687"/>
    </source>
</evidence>
<keyword evidence="4 6" id="KW-1133">Transmembrane helix</keyword>
<evidence type="ECO:0000256" key="5">
    <source>
        <dbReference type="ARBA" id="ARBA00023136"/>
    </source>
</evidence>
<feature type="transmembrane region" description="Helical" evidence="6">
    <location>
        <begin position="315"/>
        <end position="341"/>
    </location>
</feature>
<gene>
    <name evidence="8" type="ORF">SAMN02910280_0046</name>
</gene>
<evidence type="ECO:0000256" key="3">
    <source>
        <dbReference type="ARBA" id="ARBA00022692"/>
    </source>
</evidence>
<proteinExistence type="predicted"/>
<dbReference type="RefSeq" id="WP_072301119.1">
    <property type="nucleotide sequence ID" value="NZ_FPIP01000010.1"/>
</dbReference>
<evidence type="ECO:0000256" key="4">
    <source>
        <dbReference type="ARBA" id="ARBA00022989"/>
    </source>
</evidence>
<accession>A0A1K1PR00</accession>
<dbReference type="InterPro" id="IPR003838">
    <property type="entry name" value="ABC3_permease_C"/>
</dbReference>
<evidence type="ECO:0000313" key="8">
    <source>
        <dbReference type="EMBL" id="SFW49883.1"/>
    </source>
</evidence>
<evidence type="ECO:0000313" key="9">
    <source>
        <dbReference type="Proteomes" id="UP000183461"/>
    </source>
</evidence>
<dbReference type="PANTHER" id="PTHR30287">
    <property type="entry name" value="MEMBRANE COMPONENT OF PREDICTED ABC SUPERFAMILY METABOLITE UPTAKE TRANSPORTER"/>
    <property type="match status" value="1"/>
</dbReference>
<comment type="subcellular location">
    <subcellularLocation>
        <location evidence="1">Cell membrane</location>
        <topology evidence="1">Multi-pass membrane protein</topology>
    </subcellularLocation>
</comment>
<evidence type="ECO:0000256" key="1">
    <source>
        <dbReference type="ARBA" id="ARBA00004651"/>
    </source>
</evidence>
<dbReference type="Proteomes" id="UP000183461">
    <property type="component" value="Unassembled WGS sequence"/>
</dbReference>
<feature type="domain" description="ABC3 transporter permease C-terminal" evidence="7">
    <location>
        <begin position="678"/>
        <end position="797"/>
    </location>
</feature>
<name>A0A1K1PR00_RUMFL</name>
<organism evidence="8 9">
    <name type="scientific">Ruminococcus flavefaciens</name>
    <dbReference type="NCBI Taxonomy" id="1265"/>
    <lineage>
        <taxon>Bacteria</taxon>
        <taxon>Bacillati</taxon>
        <taxon>Bacillota</taxon>
        <taxon>Clostridia</taxon>
        <taxon>Eubacteriales</taxon>
        <taxon>Oscillospiraceae</taxon>
        <taxon>Ruminococcus</taxon>
    </lineage>
</organism>
<evidence type="ECO:0000256" key="2">
    <source>
        <dbReference type="ARBA" id="ARBA00022475"/>
    </source>
</evidence>
<feature type="transmembrane region" description="Helical" evidence="6">
    <location>
        <begin position="721"/>
        <end position="750"/>
    </location>
</feature>
<keyword evidence="5 6" id="KW-0472">Membrane</keyword>
<dbReference type="GO" id="GO:0005886">
    <property type="term" value="C:plasma membrane"/>
    <property type="evidence" value="ECO:0007669"/>
    <property type="project" value="UniProtKB-SubCell"/>
</dbReference>
<dbReference type="EMBL" id="FPIP01000010">
    <property type="protein sequence ID" value="SFW49883.1"/>
    <property type="molecule type" value="Genomic_DNA"/>
</dbReference>
<dbReference type="PANTHER" id="PTHR30287:SF2">
    <property type="entry name" value="BLL1001 PROTEIN"/>
    <property type="match status" value="1"/>
</dbReference>
<feature type="transmembrane region" description="Helical" evidence="6">
    <location>
        <begin position="254"/>
        <end position="279"/>
    </location>
</feature>
<feature type="transmembrane region" description="Helical" evidence="6">
    <location>
        <begin position="671"/>
        <end position="700"/>
    </location>
</feature>
<dbReference type="InterPro" id="IPR038766">
    <property type="entry name" value="Membrane_comp_ABC_pdt"/>
</dbReference>
<protein>
    <submittedName>
        <fullName evidence="8">FtsX-like permease family protein</fullName>
    </submittedName>
</protein>
<evidence type="ECO:0000256" key="6">
    <source>
        <dbReference type="SAM" id="Phobius"/>
    </source>
</evidence>
<dbReference type="Pfam" id="PF02687">
    <property type="entry name" value="FtsX"/>
    <property type="match status" value="2"/>
</dbReference>
<sequence length="805" mass="92119">MFFKMLKSDLKRKKGLNVILFIFICAASILVFSGSVQIFSNFTREATAKRLCKSSDTQFWLLSERFTEEDLSSRISGALKKEPDVTDWSTTKIAKISETAIEYPHNDLHENRYMFMLKFQGLTTMPREHDLVYDLNDRPFCVPNGCIAIPIEVQSTLGVKVGDKVKYTKPTGEVYELEICSIFKDNMDSNVVRYIVSDADYEVLTENHINSYIVYNIQMKDANEESIADLKERLYKQDVPVLSIVSSSSMNDDVIFMEIISVFVIIVSVFLILIIFMTIRFTMIADLKNEEKEIGMMKALGVDSFSFRWLFAAKYIAFAVIGGIVGIIAGLPIAGAFINMFGPDFILPERWQMILIGVISVIAIIIMMIAFSLIVMRRINKISVIDAIHGENRGERFSKRFPMFLHRRKKMSVPFFIALTDILMRFKRYIFLLISYSLGIVIVLLGFNVRNSVINPKYTSYWLYNNLDFSIRWNEELQEDIFNEAKNTGIYFADIVNKRLADADIPAHLDSMYATRGYMKIDSKEKFFDILWKKGEVEKKIYRKGGKVPKLANEAAMSAYTAGKLGINVGDVIKVFIQENNEDKTGYVENERELVITALIDYMEDGDPIIIMGSEYEDGFRSSYYFTGYTIDAPEAEKPAVIARMKELFGSEQVVDGKQDLKNSVKQFDTLFMLFEYVVGGAIVLILVLITYLYMSIFVAEEVPETALLKSLGFRNISIKAWYLLRMVILLVLSIALGELYLWTLGTIFFGSFMTQYEVTGMKLYFEFPVSFIVIPLIITSAVLFTTIINLRNIKHIGIWKISEE</sequence>
<dbReference type="AlphaFoldDB" id="A0A1K1PR00"/>
<feature type="transmembrane region" description="Helical" evidence="6">
    <location>
        <begin position="770"/>
        <end position="791"/>
    </location>
</feature>
<reference evidence="8 9" key="1">
    <citation type="submission" date="2016-11" db="EMBL/GenBank/DDBJ databases">
        <authorList>
            <person name="Jaros S."/>
            <person name="Januszkiewicz K."/>
            <person name="Wedrychowicz H."/>
        </authorList>
    </citation>
    <scope>NUCLEOTIDE SEQUENCE [LARGE SCALE GENOMIC DNA]</scope>
    <source>
        <strain evidence="8 9">YL228</strain>
    </source>
</reference>